<protein>
    <submittedName>
        <fullName evidence="2">IS200/IS605 family transposase</fullName>
    </submittedName>
</protein>
<dbReference type="AlphaFoldDB" id="A0A2T3IFS2"/>
<dbReference type="Gene3D" id="3.30.70.1290">
    <property type="entry name" value="Transposase IS200-like"/>
    <property type="match status" value="1"/>
</dbReference>
<name>A0A2T3IFS2_9GAMM</name>
<dbReference type="Proteomes" id="UP000240254">
    <property type="component" value="Unassembled WGS sequence"/>
</dbReference>
<evidence type="ECO:0000313" key="2">
    <source>
        <dbReference type="EMBL" id="PSU25145.1"/>
    </source>
</evidence>
<evidence type="ECO:0000313" key="3">
    <source>
        <dbReference type="Proteomes" id="UP000240254"/>
    </source>
</evidence>
<dbReference type="OrthoDB" id="9798161at2"/>
<organism evidence="2 3">
    <name type="scientific">Photobacterium aquimaris</name>
    <dbReference type="NCBI Taxonomy" id="512643"/>
    <lineage>
        <taxon>Bacteria</taxon>
        <taxon>Pseudomonadati</taxon>
        <taxon>Pseudomonadota</taxon>
        <taxon>Gammaproteobacteria</taxon>
        <taxon>Vibrionales</taxon>
        <taxon>Vibrionaceae</taxon>
        <taxon>Photobacterium</taxon>
    </lineage>
</organism>
<dbReference type="SUPFAM" id="SSF143422">
    <property type="entry name" value="Transposase IS200-like"/>
    <property type="match status" value="1"/>
</dbReference>
<dbReference type="Pfam" id="PF01797">
    <property type="entry name" value="Y1_Tnp"/>
    <property type="match status" value="1"/>
</dbReference>
<dbReference type="EMBL" id="PYMK01000025">
    <property type="protein sequence ID" value="PSU25145.1"/>
    <property type="molecule type" value="Genomic_DNA"/>
</dbReference>
<dbReference type="InterPro" id="IPR002686">
    <property type="entry name" value="Transposase_17"/>
</dbReference>
<comment type="caution">
    <text evidence="2">The sequence shown here is derived from an EMBL/GenBank/DDBJ whole genome shotgun (WGS) entry which is preliminary data.</text>
</comment>
<dbReference type="GO" id="GO:0006313">
    <property type="term" value="P:DNA transposition"/>
    <property type="evidence" value="ECO:0007669"/>
    <property type="project" value="InterPro"/>
</dbReference>
<feature type="domain" description="Transposase IS200-like" evidence="1">
    <location>
        <begin position="5"/>
        <end position="81"/>
    </location>
</feature>
<accession>A0A2T3IFS2</accession>
<dbReference type="PANTHER" id="PTHR33360:SF2">
    <property type="entry name" value="TRANSPOSASE FOR INSERTION SEQUENCE ELEMENT IS200"/>
    <property type="match status" value="1"/>
</dbReference>
<evidence type="ECO:0000259" key="1">
    <source>
        <dbReference type="Pfam" id="PF01797"/>
    </source>
</evidence>
<reference evidence="2 3" key="1">
    <citation type="submission" date="2018-03" db="EMBL/GenBank/DDBJ databases">
        <title>Whole genome sequencing of Histamine producing bacteria.</title>
        <authorList>
            <person name="Butler K."/>
        </authorList>
    </citation>
    <scope>NUCLEOTIDE SEQUENCE [LARGE SCALE GENOMIC DNA]</scope>
    <source>
        <strain evidence="2 3">BS2</strain>
    </source>
</reference>
<dbReference type="NCBIfam" id="NF033573">
    <property type="entry name" value="transpos_IS200"/>
    <property type="match status" value="1"/>
</dbReference>
<gene>
    <name evidence="2" type="ORF">CTM88_18215</name>
</gene>
<dbReference type="GO" id="GO:0003677">
    <property type="term" value="F:DNA binding"/>
    <property type="evidence" value="ECO:0007669"/>
    <property type="project" value="InterPro"/>
</dbReference>
<sequence length="92" mass="10424">MNEKIRVENDTSLKQFIDGSDYVHLVIDYPPKTTLSKLVNTFKGTTSCELKRYHPELNQDLAKDNALWSPSYFIGSNAGTNLSKFLELQGIN</sequence>
<dbReference type="InterPro" id="IPR036515">
    <property type="entry name" value="Transposase_17_sf"/>
</dbReference>
<dbReference type="PANTHER" id="PTHR33360">
    <property type="entry name" value="TRANSPOSASE FOR INSERTION SEQUENCE ELEMENT IS200"/>
    <property type="match status" value="1"/>
</dbReference>
<proteinExistence type="predicted"/>
<dbReference type="GO" id="GO:0004803">
    <property type="term" value="F:transposase activity"/>
    <property type="evidence" value="ECO:0007669"/>
    <property type="project" value="InterPro"/>
</dbReference>